<protein>
    <submittedName>
        <fullName evidence="1">Uncharacterized protein</fullName>
    </submittedName>
</protein>
<organism evidence="1 2">
    <name type="scientific">Microcystis aeruginosa Ma_SC_T_19800800_S464</name>
    <dbReference type="NCBI Taxonomy" id="2486257"/>
    <lineage>
        <taxon>Bacteria</taxon>
        <taxon>Bacillati</taxon>
        <taxon>Cyanobacteriota</taxon>
        <taxon>Cyanophyceae</taxon>
        <taxon>Oscillatoriophycideae</taxon>
        <taxon>Chroococcales</taxon>
        <taxon>Microcystaceae</taxon>
        <taxon>Microcystis</taxon>
    </lineage>
</organism>
<evidence type="ECO:0000313" key="1">
    <source>
        <dbReference type="EMBL" id="TRU19921.1"/>
    </source>
</evidence>
<sequence>MAERIIYKKASGETALRQGEILTNVIQYKPIASEISLNSPDFSFDVLPHPFVIVVSQDCDLDWDYKARQPGSYQSHKLLNSIIFCRVSTAQETRTIDAKSGMNSKEWKLIEDHRHERYYFFEKIPNDCDLQAEGLPELTADFKIVFGLDSETIYRQIELGIAKRRTILSSPYLEHFSKRFYNFHGRIALPFQYQSEKEG</sequence>
<dbReference type="EMBL" id="SFBL01000231">
    <property type="protein sequence ID" value="TRU19921.1"/>
    <property type="molecule type" value="Genomic_DNA"/>
</dbReference>
<gene>
    <name evidence="1" type="ORF">EWV81_23130</name>
</gene>
<dbReference type="Proteomes" id="UP000319313">
    <property type="component" value="Unassembled WGS sequence"/>
</dbReference>
<name>A0A552DCG7_MICAE</name>
<reference evidence="1 2" key="1">
    <citation type="submission" date="2019-01" db="EMBL/GenBank/DDBJ databases">
        <title>Coherence of Microcystis species and biogeography revealed through population genomics.</title>
        <authorList>
            <person name="Perez-Carrascal O.M."/>
            <person name="Terrat Y."/>
            <person name="Giani A."/>
            <person name="Fortin N."/>
            <person name="Tromas N."/>
            <person name="Shapiro B.J."/>
        </authorList>
    </citation>
    <scope>NUCLEOTIDE SEQUENCE [LARGE SCALE GENOMIC DNA]</scope>
    <source>
        <strain evidence="1">Ma_SC_T_19800800_S464</strain>
    </source>
</reference>
<comment type="caution">
    <text evidence="1">The sequence shown here is derived from an EMBL/GenBank/DDBJ whole genome shotgun (WGS) entry which is preliminary data.</text>
</comment>
<proteinExistence type="predicted"/>
<dbReference type="AlphaFoldDB" id="A0A552DCG7"/>
<accession>A0A552DCG7</accession>
<evidence type="ECO:0000313" key="2">
    <source>
        <dbReference type="Proteomes" id="UP000319313"/>
    </source>
</evidence>